<dbReference type="EMBL" id="JAUTXU010000065">
    <property type="protein sequence ID" value="KAK3713009.1"/>
    <property type="molecule type" value="Genomic_DNA"/>
</dbReference>
<evidence type="ECO:0000313" key="1">
    <source>
        <dbReference type="EMBL" id="KAK3713009.1"/>
    </source>
</evidence>
<proteinExistence type="predicted"/>
<organism evidence="1 2">
    <name type="scientific">Vermiconidia calcicola</name>
    <dbReference type="NCBI Taxonomy" id="1690605"/>
    <lineage>
        <taxon>Eukaryota</taxon>
        <taxon>Fungi</taxon>
        <taxon>Dikarya</taxon>
        <taxon>Ascomycota</taxon>
        <taxon>Pezizomycotina</taxon>
        <taxon>Dothideomycetes</taxon>
        <taxon>Dothideomycetidae</taxon>
        <taxon>Mycosphaerellales</taxon>
        <taxon>Extremaceae</taxon>
        <taxon>Vermiconidia</taxon>
    </lineage>
</organism>
<comment type="caution">
    <text evidence="1">The sequence shown here is derived from an EMBL/GenBank/DDBJ whole genome shotgun (WGS) entry which is preliminary data.</text>
</comment>
<accession>A0ACC3NA16</accession>
<evidence type="ECO:0000313" key="2">
    <source>
        <dbReference type="Proteomes" id="UP001281147"/>
    </source>
</evidence>
<protein>
    <submittedName>
        <fullName evidence="1">Uncharacterized protein</fullName>
    </submittedName>
</protein>
<keyword evidence="2" id="KW-1185">Reference proteome</keyword>
<reference evidence="1" key="1">
    <citation type="submission" date="2023-07" db="EMBL/GenBank/DDBJ databases">
        <title>Black Yeasts Isolated from many extreme environments.</title>
        <authorList>
            <person name="Coleine C."/>
            <person name="Stajich J.E."/>
            <person name="Selbmann L."/>
        </authorList>
    </citation>
    <scope>NUCLEOTIDE SEQUENCE</scope>
    <source>
        <strain evidence="1">CCFEE 5714</strain>
    </source>
</reference>
<dbReference type="Proteomes" id="UP001281147">
    <property type="component" value="Unassembled WGS sequence"/>
</dbReference>
<gene>
    <name evidence="1" type="ORF">LTR37_008694</name>
</gene>
<sequence>MTVLQAEVRRRLWTTILESTVQSSLDAEMPPTIHFDKFDTEPPSNSNDDEIADSTTVLQPYSKDECTMTSVQLILLRSLRTRHRIVLLNGITPDIAYAEVLALSSDLTKGLGSCSALAYSGNDSVINSFQRNMLDYLIRRFHRDSEYRSMLKKALEKMIATSAQRIQHGESNVKNHMFLSMIAADAGAIETGDSPDLKIAQSARSSLQPCHDLLRAQSGTASVPWYDHMETFELRMVHADHALEFDIGIFLQDIDFP</sequence>
<name>A0ACC3NA16_9PEZI</name>